<evidence type="ECO:0000313" key="2">
    <source>
        <dbReference type="EMBL" id="HHJ53776.1"/>
    </source>
</evidence>
<dbReference type="InterPro" id="IPR036061">
    <property type="entry name" value="CheW-like_dom_sf"/>
</dbReference>
<dbReference type="Proteomes" id="UP000886124">
    <property type="component" value="Unassembled WGS sequence"/>
</dbReference>
<dbReference type="Gene3D" id="2.40.50.180">
    <property type="entry name" value="CheA-289, Domain 4"/>
    <property type="match status" value="1"/>
</dbReference>
<reference evidence="2" key="1">
    <citation type="journal article" date="2020" name="mSystems">
        <title>Genome- and Community-Level Interaction Insights into Carbon Utilization and Element Cycling Functions of Hydrothermarchaeota in Hydrothermal Sediment.</title>
        <authorList>
            <person name="Zhou Z."/>
            <person name="Liu Y."/>
            <person name="Xu W."/>
            <person name="Pan J."/>
            <person name="Luo Z.H."/>
            <person name="Li M."/>
        </authorList>
    </citation>
    <scope>NUCLEOTIDE SEQUENCE [LARGE SCALE GENOMIC DNA]</scope>
    <source>
        <strain evidence="2">HyVt-527</strain>
    </source>
</reference>
<dbReference type="GO" id="GO:0006935">
    <property type="term" value="P:chemotaxis"/>
    <property type="evidence" value="ECO:0007669"/>
    <property type="project" value="InterPro"/>
</dbReference>
<dbReference type="GO" id="GO:0007165">
    <property type="term" value="P:signal transduction"/>
    <property type="evidence" value="ECO:0007669"/>
    <property type="project" value="InterPro"/>
</dbReference>
<organism evidence="2">
    <name type="scientific">Caldithrix abyssi</name>
    <dbReference type="NCBI Taxonomy" id="187145"/>
    <lineage>
        <taxon>Bacteria</taxon>
        <taxon>Pseudomonadati</taxon>
        <taxon>Calditrichota</taxon>
        <taxon>Calditrichia</taxon>
        <taxon>Calditrichales</taxon>
        <taxon>Calditrichaceae</taxon>
        <taxon>Caldithrix</taxon>
    </lineage>
</organism>
<dbReference type="Pfam" id="PF01584">
    <property type="entry name" value="CheW"/>
    <property type="match status" value="1"/>
</dbReference>
<dbReference type="Gene3D" id="2.30.30.40">
    <property type="entry name" value="SH3 Domains"/>
    <property type="match status" value="1"/>
</dbReference>
<proteinExistence type="predicted"/>
<dbReference type="SMART" id="SM00260">
    <property type="entry name" value="CheW"/>
    <property type="match status" value="1"/>
</dbReference>
<protein>
    <submittedName>
        <fullName evidence="2">Chemotaxis protein CheW</fullName>
    </submittedName>
</protein>
<sequence length="152" mass="17033">MSIAKQETELLELSIFEVGGLTGAVFISDIQEINKHIDVTPVHNAPDYIRGMMNLRGNIITIIDLRAKFGMEILKKIDEDMRILVVNHEDEHIGLLVDRILDVVQADPAAIEPPPSNIQGVAGKYFSSIYKMENTLAAILNVKEILKVDQRR</sequence>
<dbReference type="PROSITE" id="PS50851">
    <property type="entry name" value="CHEW"/>
    <property type="match status" value="1"/>
</dbReference>
<dbReference type="EMBL" id="DROD01000713">
    <property type="protein sequence ID" value="HHJ53776.1"/>
    <property type="molecule type" value="Genomic_DNA"/>
</dbReference>
<dbReference type="SUPFAM" id="SSF50341">
    <property type="entry name" value="CheW-like"/>
    <property type="match status" value="1"/>
</dbReference>
<evidence type="ECO:0000259" key="1">
    <source>
        <dbReference type="PROSITE" id="PS50851"/>
    </source>
</evidence>
<gene>
    <name evidence="2" type="ORF">ENJ89_11320</name>
</gene>
<accession>A0A7V5PRA8</accession>
<dbReference type="AlphaFoldDB" id="A0A7V5PRA8"/>
<dbReference type="GO" id="GO:0005829">
    <property type="term" value="C:cytosol"/>
    <property type="evidence" value="ECO:0007669"/>
    <property type="project" value="TreeGrafter"/>
</dbReference>
<dbReference type="InterPro" id="IPR002545">
    <property type="entry name" value="CheW-lke_dom"/>
</dbReference>
<dbReference type="InterPro" id="IPR039315">
    <property type="entry name" value="CheW"/>
</dbReference>
<dbReference type="PANTHER" id="PTHR22617">
    <property type="entry name" value="CHEMOTAXIS SENSOR HISTIDINE KINASE-RELATED"/>
    <property type="match status" value="1"/>
</dbReference>
<feature type="domain" description="CheW-like" evidence="1">
    <location>
        <begin position="10"/>
        <end position="151"/>
    </location>
</feature>
<dbReference type="PANTHER" id="PTHR22617:SF23">
    <property type="entry name" value="CHEMOTAXIS PROTEIN CHEW"/>
    <property type="match status" value="1"/>
</dbReference>
<name>A0A7V5PRA8_CALAY</name>
<comment type="caution">
    <text evidence="2">The sequence shown here is derived from an EMBL/GenBank/DDBJ whole genome shotgun (WGS) entry which is preliminary data.</text>
</comment>